<dbReference type="SUPFAM" id="SSF50494">
    <property type="entry name" value="Trypsin-like serine proteases"/>
    <property type="match status" value="1"/>
</dbReference>
<dbReference type="OrthoDB" id="10012881at2759"/>
<dbReference type="AlphaFoldDB" id="A0A9Q1BD42"/>
<keyword evidence="2" id="KW-0378">Hydrolase</keyword>
<dbReference type="SMART" id="SM00020">
    <property type="entry name" value="Tryp_SPc"/>
    <property type="match status" value="1"/>
</dbReference>
<dbReference type="CDD" id="cd00190">
    <property type="entry name" value="Tryp_SPc"/>
    <property type="match status" value="1"/>
</dbReference>
<dbReference type="PRINTS" id="PR00722">
    <property type="entry name" value="CHYMOTRYPSIN"/>
</dbReference>
<comment type="caution">
    <text evidence="5">The sequence shown here is derived from an EMBL/GenBank/DDBJ whole genome shotgun (WGS) entry which is preliminary data.</text>
</comment>
<dbReference type="GO" id="GO:0005615">
    <property type="term" value="C:extracellular space"/>
    <property type="evidence" value="ECO:0007669"/>
    <property type="project" value="TreeGrafter"/>
</dbReference>
<dbReference type="Pfam" id="PF00089">
    <property type="entry name" value="Trypsin"/>
    <property type="match status" value="1"/>
</dbReference>
<dbReference type="InterPro" id="IPR018114">
    <property type="entry name" value="TRYPSIN_HIS"/>
</dbReference>
<name>A0A9Q1BD42_HOLLE</name>
<keyword evidence="6" id="KW-1185">Reference proteome</keyword>
<dbReference type="InterPro" id="IPR009003">
    <property type="entry name" value="Peptidase_S1_PA"/>
</dbReference>
<evidence type="ECO:0000313" key="5">
    <source>
        <dbReference type="EMBL" id="KAJ8022265.1"/>
    </source>
</evidence>
<evidence type="ECO:0000259" key="4">
    <source>
        <dbReference type="PROSITE" id="PS50240"/>
    </source>
</evidence>
<dbReference type="Proteomes" id="UP001152320">
    <property type="component" value="Chromosome 20"/>
</dbReference>
<dbReference type="EMBL" id="JAIZAY010000020">
    <property type="protein sequence ID" value="KAJ8022265.1"/>
    <property type="molecule type" value="Genomic_DNA"/>
</dbReference>
<feature type="domain" description="Peptidase S1" evidence="4">
    <location>
        <begin position="118"/>
        <end position="378"/>
    </location>
</feature>
<dbReference type="PANTHER" id="PTHR24264">
    <property type="entry name" value="TRYPSIN-RELATED"/>
    <property type="match status" value="1"/>
</dbReference>
<evidence type="ECO:0000313" key="6">
    <source>
        <dbReference type="Proteomes" id="UP001152320"/>
    </source>
</evidence>
<reference evidence="5" key="1">
    <citation type="submission" date="2021-10" db="EMBL/GenBank/DDBJ databases">
        <title>Tropical sea cucumber genome reveals ecological adaptation and Cuvierian tubules defense mechanism.</title>
        <authorList>
            <person name="Chen T."/>
        </authorList>
    </citation>
    <scope>NUCLEOTIDE SEQUENCE</scope>
    <source>
        <strain evidence="5">Nanhai2018</strain>
        <tissue evidence="5">Muscle</tissue>
    </source>
</reference>
<proteinExistence type="predicted"/>
<dbReference type="PANTHER" id="PTHR24264:SF54">
    <property type="entry name" value="PEPTIDASE S1 DOMAIN-CONTAINING PROTEIN"/>
    <property type="match status" value="1"/>
</dbReference>
<dbReference type="InterPro" id="IPR001314">
    <property type="entry name" value="Peptidase_S1A"/>
</dbReference>
<dbReference type="Gene3D" id="2.40.10.10">
    <property type="entry name" value="Trypsin-like serine proteases"/>
    <property type="match status" value="1"/>
</dbReference>
<dbReference type="FunFam" id="2.40.10.10:FF:000053">
    <property type="entry name" value="Neurotrypsin"/>
    <property type="match status" value="1"/>
</dbReference>
<accession>A0A9Q1BD42</accession>
<dbReference type="InterPro" id="IPR050127">
    <property type="entry name" value="Serine_Proteases_S1"/>
</dbReference>
<gene>
    <name evidence="5" type="ORF">HOLleu_37110</name>
</gene>
<dbReference type="GO" id="GO:0004252">
    <property type="term" value="F:serine-type endopeptidase activity"/>
    <property type="evidence" value="ECO:0007669"/>
    <property type="project" value="InterPro"/>
</dbReference>
<dbReference type="InterPro" id="IPR001254">
    <property type="entry name" value="Trypsin_dom"/>
</dbReference>
<protein>
    <submittedName>
        <fullName evidence="5">Neurotrypsin</fullName>
    </submittedName>
</protein>
<evidence type="ECO:0000256" key="2">
    <source>
        <dbReference type="ARBA" id="ARBA00022801"/>
    </source>
</evidence>
<evidence type="ECO:0000256" key="3">
    <source>
        <dbReference type="ARBA" id="ARBA00022825"/>
    </source>
</evidence>
<dbReference type="PROSITE" id="PS50240">
    <property type="entry name" value="TRYPSIN_DOM"/>
    <property type="match status" value="1"/>
</dbReference>
<sequence length="405" mass="45499">MAENSANFCLCVLIFIGCSFTTLNITDARFLTKNEEIPNYTYQARDFGTLSLADRLKRQIWAGWFPMEVMAPNDISASTDYSLVLDLLEEDGPGRTWHPPSLCGERPDDQNSIRRSRIVAGINAASRWPWQVQLYNVSSGRSACGGTLISEEYVVTAAHCLTSFNYHNELIVRVGDLDTSRSEGYEQDFEMECVHIHKGYTAANQQSPILGNVDLYANDIALIKLRTSPENHITISSAVMPACLPEKNEFRPGAECYVTGWGYTGFVDFLYDIQPDVLHEARIPLIRNSKCKKIDVYRAKLNPKKLCAGYLSGPRRPDTCKKDSGGPLVCKGTNNKWKLWGVTSEGENTFCEENPTTAMPGIYTRVDKYLYWLKQKMTSSKCPQVPQVQSETSVIFPPRQVRSPS</sequence>
<dbReference type="PROSITE" id="PS00134">
    <property type="entry name" value="TRYPSIN_HIS"/>
    <property type="match status" value="1"/>
</dbReference>
<dbReference type="GO" id="GO:0006508">
    <property type="term" value="P:proteolysis"/>
    <property type="evidence" value="ECO:0007669"/>
    <property type="project" value="UniProtKB-KW"/>
</dbReference>
<dbReference type="InterPro" id="IPR043504">
    <property type="entry name" value="Peptidase_S1_PA_chymotrypsin"/>
</dbReference>
<keyword evidence="1" id="KW-0645">Protease</keyword>
<organism evidence="5 6">
    <name type="scientific">Holothuria leucospilota</name>
    <name type="common">Black long sea cucumber</name>
    <name type="synonym">Mertensiothuria leucospilota</name>
    <dbReference type="NCBI Taxonomy" id="206669"/>
    <lineage>
        <taxon>Eukaryota</taxon>
        <taxon>Metazoa</taxon>
        <taxon>Echinodermata</taxon>
        <taxon>Eleutherozoa</taxon>
        <taxon>Echinozoa</taxon>
        <taxon>Holothuroidea</taxon>
        <taxon>Aspidochirotacea</taxon>
        <taxon>Aspidochirotida</taxon>
        <taxon>Holothuriidae</taxon>
        <taxon>Holothuria</taxon>
    </lineage>
</organism>
<evidence type="ECO:0000256" key="1">
    <source>
        <dbReference type="ARBA" id="ARBA00022670"/>
    </source>
</evidence>
<keyword evidence="3" id="KW-0720">Serine protease</keyword>